<keyword evidence="1" id="KW-0472">Membrane</keyword>
<accession>A0A3Q1EF49</accession>
<protein>
    <submittedName>
        <fullName evidence="2">VPS52 subunit of GARP complex</fullName>
    </submittedName>
</protein>
<dbReference type="AlphaFoldDB" id="A0A3Q1EF49"/>
<feature type="transmembrane region" description="Helical" evidence="1">
    <location>
        <begin position="102"/>
        <end position="121"/>
    </location>
</feature>
<sequence length="131" mass="15079">MKIKANTERMDLQENNLFNLMCFLQKTDGDITNLNLGELDLTTDEFILDEVDIHIQANLEDDLVKEALRTGVDLRQYSKQVETELQRIEQASIKDCILQQTLRTLFTGGLVFYLLVSVNLANFKPSELQQQ</sequence>
<evidence type="ECO:0000256" key="1">
    <source>
        <dbReference type="SAM" id="Phobius"/>
    </source>
</evidence>
<evidence type="ECO:0000313" key="3">
    <source>
        <dbReference type="Proteomes" id="UP000257200"/>
    </source>
</evidence>
<reference evidence="2" key="1">
    <citation type="submission" date="2025-08" db="UniProtKB">
        <authorList>
            <consortium name="Ensembl"/>
        </authorList>
    </citation>
    <scope>IDENTIFICATION</scope>
</reference>
<dbReference type="Ensembl" id="ENSAPOT00000014931.1">
    <property type="protein sequence ID" value="ENSAPOP00000001572.1"/>
    <property type="gene ID" value="ENSAPOG00000002883.1"/>
</dbReference>
<name>A0A3Q1EF49_9TELE</name>
<dbReference type="GeneTree" id="ENSGT00390000008815"/>
<keyword evidence="1" id="KW-1133">Transmembrane helix</keyword>
<reference evidence="2" key="2">
    <citation type="submission" date="2025-09" db="UniProtKB">
        <authorList>
            <consortium name="Ensembl"/>
        </authorList>
    </citation>
    <scope>IDENTIFICATION</scope>
</reference>
<evidence type="ECO:0000313" key="2">
    <source>
        <dbReference type="Ensembl" id="ENSAPOP00000001572.1"/>
    </source>
</evidence>
<keyword evidence="1" id="KW-0812">Transmembrane</keyword>
<organism evidence="2 3">
    <name type="scientific">Acanthochromis polyacanthus</name>
    <name type="common">spiny chromis</name>
    <dbReference type="NCBI Taxonomy" id="80966"/>
    <lineage>
        <taxon>Eukaryota</taxon>
        <taxon>Metazoa</taxon>
        <taxon>Chordata</taxon>
        <taxon>Craniata</taxon>
        <taxon>Vertebrata</taxon>
        <taxon>Euteleostomi</taxon>
        <taxon>Actinopterygii</taxon>
        <taxon>Neopterygii</taxon>
        <taxon>Teleostei</taxon>
        <taxon>Neoteleostei</taxon>
        <taxon>Acanthomorphata</taxon>
        <taxon>Ovalentaria</taxon>
        <taxon>Pomacentridae</taxon>
        <taxon>Acanthochromis</taxon>
    </lineage>
</organism>
<proteinExistence type="predicted"/>
<keyword evidence="3" id="KW-1185">Reference proteome</keyword>
<dbReference type="Proteomes" id="UP000257200">
    <property type="component" value="Unplaced"/>
</dbReference>